<dbReference type="Proteomes" id="UP000683360">
    <property type="component" value="Unassembled WGS sequence"/>
</dbReference>
<accession>A0A8S3U8J9</accession>
<gene>
    <name evidence="3" type="ORF">MEDL_54264</name>
</gene>
<feature type="compositionally biased region" description="Basic and acidic residues" evidence="1">
    <location>
        <begin position="158"/>
        <end position="167"/>
    </location>
</feature>
<comment type="caution">
    <text evidence="3">The sequence shown here is derived from an EMBL/GenBank/DDBJ whole genome shotgun (WGS) entry which is preliminary data.</text>
</comment>
<evidence type="ECO:0000259" key="2">
    <source>
        <dbReference type="Pfam" id="PF16026"/>
    </source>
</evidence>
<proteinExistence type="predicted"/>
<evidence type="ECO:0000313" key="3">
    <source>
        <dbReference type="EMBL" id="CAG2242074.1"/>
    </source>
</evidence>
<organism evidence="3 4">
    <name type="scientific">Mytilus edulis</name>
    <name type="common">Blue mussel</name>
    <dbReference type="NCBI Taxonomy" id="6550"/>
    <lineage>
        <taxon>Eukaryota</taxon>
        <taxon>Metazoa</taxon>
        <taxon>Spiralia</taxon>
        <taxon>Lophotrochozoa</taxon>
        <taxon>Mollusca</taxon>
        <taxon>Bivalvia</taxon>
        <taxon>Autobranchia</taxon>
        <taxon>Pteriomorphia</taxon>
        <taxon>Mytilida</taxon>
        <taxon>Mytiloidea</taxon>
        <taxon>Mytilidae</taxon>
        <taxon>Mytilinae</taxon>
        <taxon>Mytilus</taxon>
    </lineage>
</organism>
<feature type="region of interest" description="Disordered" evidence="1">
    <location>
        <begin position="134"/>
        <end position="171"/>
    </location>
</feature>
<dbReference type="AlphaFoldDB" id="A0A8S3U8J9"/>
<evidence type="ECO:0000256" key="1">
    <source>
        <dbReference type="SAM" id="MobiDB-lite"/>
    </source>
</evidence>
<reference evidence="3" key="1">
    <citation type="submission" date="2021-03" db="EMBL/GenBank/DDBJ databases">
        <authorList>
            <person name="Bekaert M."/>
        </authorList>
    </citation>
    <scope>NUCLEOTIDE SEQUENCE</scope>
</reference>
<keyword evidence="4" id="KW-1185">Reference proteome</keyword>
<sequence length="453" mass="53028">MEIGHECKVSRYIMASIRIPNGCRSRPGIEQVLRYPLDTRMFENAVKEYYDLLRMDKELSVRDSNMYKYLVDRQSLRREIDPIQDSEGYPDSKLYNVLNESYMKYRMQIQHRAIYEFSFLNAVKEHYIKLTKGPQPTRVQNVPDSLSPKSRPEYFSPRSRDIERTPSTREVPNTPIRINGVIYYPQPMYQESNSRISLQNDLVSKLQTEVNDCNQVIDDLRNRLSKTASRELDGGPSVLYTDNYTPTRISEEFNSIFIIEWSKALKSLTANKLESNEEESISLLMNIVQNGYEFCRQYAVDQLQKLSFSIEKGLEDPFLTILDLRSVKYDQRKRIPDSLMRELKRIRKAEHAQTIVHATQKFKDGDILRNPKYNYRHSPDIEAFVNSIVEVLWLMAIQDPPMTLGWPQPNDVFNEAIYMPYKKQGSIVKHAVWPAVYLHEKGPLIKKGYVQPV</sequence>
<feature type="domain" description="Mitochondria-eating protein C-terminal" evidence="2">
    <location>
        <begin position="246"/>
        <end position="451"/>
    </location>
</feature>
<feature type="compositionally biased region" description="Polar residues" evidence="1">
    <location>
        <begin position="137"/>
        <end position="148"/>
    </location>
</feature>
<dbReference type="Pfam" id="PF16026">
    <property type="entry name" value="MIEAP"/>
    <property type="match status" value="1"/>
</dbReference>
<dbReference type="InterPro" id="IPR031981">
    <property type="entry name" value="MIEAP_C"/>
</dbReference>
<evidence type="ECO:0000313" key="4">
    <source>
        <dbReference type="Proteomes" id="UP000683360"/>
    </source>
</evidence>
<dbReference type="OrthoDB" id="6064655at2759"/>
<dbReference type="EMBL" id="CAJPWZ010002623">
    <property type="protein sequence ID" value="CAG2242074.1"/>
    <property type="molecule type" value="Genomic_DNA"/>
</dbReference>
<name>A0A8S3U8J9_MYTED</name>
<protein>
    <recommendedName>
        <fullName evidence="2">Mitochondria-eating protein C-terminal domain-containing protein</fullName>
    </recommendedName>
</protein>